<feature type="region of interest" description="Disordered" evidence="1">
    <location>
        <begin position="1"/>
        <end position="24"/>
    </location>
</feature>
<dbReference type="AlphaFoldDB" id="A0A0A9WZ11"/>
<protein>
    <submittedName>
        <fullName evidence="2">Protein P</fullName>
    </submittedName>
</protein>
<reference evidence="2" key="2">
    <citation type="submission" date="2014-07" db="EMBL/GenBank/DDBJ databases">
        <authorList>
            <person name="Hull J."/>
        </authorList>
    </citation>
    <scope>NUCLEOTIDE SEQUENCE</scope>
</reference>
<feature type="non-terminal residue" evidence="2">
    <location>
        <position position="1"/>
    </location>
</feature>
<proteinExistence type="predicted"/>
<name>A0A0A9WZ11_LYGHE</name>
<evidence type="ECO:0000256" key="1">
    <source>
        <dbReference type="SAM" id="MobiDB-lite"/>
    </source>
</evidence>
<evidence type="ECO:0000313" key="2">
    <source>
        <dbReference type="EMBL" id="JAG12636.1"/>
    </source>
</evidence>
<sequence length="347" mass="37695">GGCLRGNQRSFGNPRGGRSSHHPDCGAIPHVAVCDQGQQEYGGRLRGNQRIHGNPRGSRCFHQSPILKGVRRTSVFKRLGCAGQAVQGVQIQLRGGQSKPPAKHRLGATSQAFLKTRVGHHGNLLNQLAQHRLEVAGQVPHGCLGDKPQEGLNSTRGAARGGCHSVVPAVRQVQFMERHTLPNNIEQDSGVHRLEQRDPPEKSSVQAALDAELEQYMKQSKPVDLPAPGQATSSQVWIGNSMDIGDEEILDGGVVDIEFSSDSQSEESLLDGTNPLTTSDMGDKLESHSETEEHPVECDAITPPLTSDLDSRDVDEGLEECKGMRDGEEIFNVLENEMQGFIELDFD</sequence>
<feature type="region of interest" description="Disordered" evidence="1">
    <location>
        <begin position="260"/>
        <end position="312"/>
    </location>
</feature>
<dbReference type="EMBL" id="GBHO01030968">
    <property type="protein sequence ID" value="JAG12636.1"/>
    <property type="molecule type" value="Transcribed_RNA"/>
</dbReference>
<accession>A0A0A9WZ11</accession>
<gene>
    <name evidence="2" type="primary">P_5</name>
    <name evidence="2" type="ORF">CM83_16869</name>
</gene>
<organism evidence="2">
    <name type="scientific">Lygus hesperus</name>
    <name type="common">Western plant bug</name>
    <dbReference type="NCBI Taxonomy" id="30085"/>
    <lineage>
        <taxon>Eukaryota</taxon>
        <taxon>Metazoa</taxon>
        <taxon>Ecdysozoa</taxon>
        <taxon>Arthropoda</taxon>
        <taxon>Hexapoda</taxon>
        <taxon>Insecta</taxon>
        <taxon>Pterygota</taxon>
        <taxon>Neoptera</taxon>
        <taxon>Paraneoptera</taxon>
        <taxon>Hemiptera</taxon>
        <taxon>Heteroptera</taxon>
        <taxon>Panheteroptera</taxon>
        <taxon>Cimicomorpha</taxon>
        <taxon>Miridae</taxon>
        <taxon>Mirini</taxon>
        <taxon>Lygus</taxon>
    </lineage>
</organism>
<reference evidence="2" key="1">
    <citation type="journal article" date="2014" name="PLoS ONE">
        <title>Transcriptome-Based Identification of ABC Transporters in the Western Tarnished Plant Bug Lygus hesperus.</title>
        <authorList>
            <person name="Hull J.J."/>
            <person name="Chaney K."/>
            <person name="Geib S.M."/>
            <person name="Fabrick J.A."/>
            <person name="Brent C.S."/>
            <person name="Walsh D."/>
            <person name="Lavine L.C."/>
        </authorList>
    </citation>
    <scope>NUCLEOTIDE SEQUENCE</scope>
</reference>
<feature type="compositionally biased region" description="Basic and acidic residues" evidence="1">
    <location>
        <begin position="281"/>
        <end position="297"/>
    </location>
</feature>